<dbReference type="PROSITE" id="PS00486">
    <property type="entry name" value="DNA_MISMATCH_REPAIR_2"/>
    <property type="match status" value="1"/>
</dbReference>
<dbReference type="GO" id="GO:0030983">
    <property type="term" value="F:mismatched DNA binding"/>
    <property type="evidence" value="ECO:0007669"/>
    <property type="project" value="InterPro"/>
</dbReference>
<dbReference type="GO" id="GO:0005524">
    <property type="term" value="F:ATP binding"/>
    <property type="evidence" value="ECO:0007669"/>
    <property type="project" value="UniProtKB-KW"/>
</dbReference>
<evidence type="ECO:0000313" key="7">
    <source>
        <dbReference type="EMBL" id="CAJ0600509.1"/>
    </source>
</evidence>
<proteinExistence type="inferred from homology"/>
<dbReference type="SUPFAM" id="SSF53150">
    <property type="entry name" value="DNA repair protein MutS, domain II"/>
    <property type="match status" value="1"/>
</dbReference>
<name>A0AA36GYN1_CYLNA</name>
<dbReference type="GO" id="GO:0005634">
    <property type="term" value="C:nucleus"/>
    <property type="evidence" value="ECO:0007669"/>
    <property type="project" value="TreeGrafter"/>
</dbReference>
<evidence type="ECO:0000313" key="8">
    <source>
        <dbReference type="Proteomes" id="UP001176961"/>
    </source>
</evidence>
<dbReference type="InterPro" id="IPR027417">
    <property type="entry name" value="P-loop_NTPase"/>
</dbReference>
<dbReference type="SUPFAM" id="SSF52540">
    <property type="entry name" value="P-loop containing nucleoside triphosphate hydrolases"/>
    <property type="match status" value="1"/>
</dbReference>
<comment type="similarity">
    <text evidence="1">Belongs to the DNA mismatch repair MutS family.</text>
</comment>
<evidence type="ECO:0000259" key="6">
    <source>
        <dbReference type="PROSITE" id="PS00486"/>
    </source>
</evidence>
<keyword evidence="2" id="KW-0547">Nucleotide-binding</keyword>
<comment type="caution">
    <text evidence="7">The sequence shown here is derived from an EMBL/GenBank/DDBJ whole genome shotgun (WGS) entry which is preliminary data.</text>
</comment>
<dbReference type="SMART" id="SM00534">
    <property type="entry name" value="MUTSac"/>
    <property type="match status" value="1"/>
</dbReference>
<dbReference type="PANTHER" id="PTHR11361:SF21">
    <property type="entry name" value="MUTS PROTEIN HOMOLOG 4"/>
    <property type="match status" value="1"/>
</dbReference>
<evidence type="ECO:0000256" key="2">
    <source>
        <dbReference type="ARBA" id="ARBA00022741"/>
    </source>
</evidence>
<dbReference type="InterPro" id="IPR011184">
    <property type="entry name" value="DNA_mismatch_repair_Msh2"/>
</dbReference>
<dbReference type="SMART" id="SM00533">
    <property type="entry name" value="MUTSd"/>
    <property type="match status" value="1"/>
</dbReference>
<dbReference type="SUPFAM" id="SSF48334">
    <property type="entry name" value="DNA repair protein MutS, domain III"/>
    <property type="match status" value="1"/>
</dbReference>
<keyword evidence="8" id="KW-1185">Reference proteome</keyword>
<dbReference type="Pfam" id="PF05188">
    <property type="entry name" value="MutS_II"/>
    <property type="match status" value="1"/>
</dbReference>
<dbReference type="Gene3D" id="1.10.1420.10">
    <property type="match status" value="2"/>
</dbReference>
<feature type="domain" description="DNA mismatch repair proteins mutS family" evidence="6">
    <location>
        <begin position="685"/>
        <end position="701"/>
    </location>
</feature>
<dbReference type="InterPro" id="IPR036678">
    <property type="entry name" value="MutS_con_dom_sf"/>
</dbReference>
<reference evidence="7" key="1">
    <citation type="submission" date="2023-07" db="EMBL/GenBank/DDBJ databases">
        <authorList>
            <consortium name="CYATHOMIX"/>
        </authorList>
    </citation>
    <scope>NUCLEOTIDE SEQUENCE</scope>
    <source>
        <strain evidence="7">N/A</strain>
    </source>
</reference>
<evidence type="ECO:0000256" key="5">
    <source>
        <dbReference type="ARBA" id="ARBA00023254"/>
    </source>
</evidence>
<evidence type="ECO:0000256" key="1">
    <source>
        <dbReference type="ARBA" id="ARBA00006271"/>
    </source>
</evidence>
<dbReference type="InterPro" id="IPR007696">
    <property type="entry name" value="DNA_mismatch_repair_MutS_core"/>
</dbReference>
<dbReference type="GO" id="GO:0140664">
    <property type="term" value="F:ATP-dependent DNA damage sensor activity"/>
    <property type="evidence" value="ECO:0007669"/>
    <property type="project" value="InterPro"/>
</dbReference>
<dbReference type="GO" id="GO:0006298">
    <property type="term" value="P:mismatch repair"/>
    <property type="evidence" value="ECO:0007669"/>
    <property type="project" value="InterPro"/>
</dbReference>
<keyword evidence="5" id="KW-0469">Meiosis</keyword>
<dbReference type="PIRSF" id="PIRSF005813">
    <property type="entry name" value="MSH2"/>
    <property type="match status" value="1"/>
</dbReference>
<dbReference type="InterPro" id="IPR007860">
    <property type="entry name" value="DNA_mmatch_repair_MutS_con_dom"/>
</dbReference>
<dbReference type="GO" id="GO:0007131">
    <property type="term" value="P:reciprocal meiotic recombination"/>
    <property type="evidence" value="ECO:0007669"/>
    <property type="project" value="TreeGrafter"/>
</dbReference>
<keyword evidence="4" id="KW-0238">DNA-binding</keyword>
<dbReference type="Gene3D" id="3.30.420.110">
    <property type="entry name" value="MutS, connector domain"/>
    <property type="match status" value="1"/>
</dbReference>
<dbReference type="Pfam" id="PF05192">
    <property type="entry name" value="MutS_III"/>
    <property type="match status" value="1"/>
</dbReference>
<dbReference type="Gene3D" id="3.40.50.300">
    <property type="entry name" value="P-loop containing nucleotide triphosphate hydrolases"/>
    <property type="match status" value="1"/>
</dbReference>
<sequence>MLASSLSCLVKRCLQDFMLNSEVIFSGKDKPRMSSTSQTSLSSSNVVDLSSTFSKRNQAKYRFHTTNSSHTHYTPSSKNTTADKKFAIVAVIEGRGSTKGHIGLAIMDLRQADIEINEFIDSSTYSRLKMKLLIAEPVEIIIAESFNDKSANALMLEMIHSSLSSVTVTNVHRRFFNQMRGAELISQLANAEISNCDGVVLQKQFCTQAVCALVRYVEHIQNIVFAANTLRFVYRDIEKLCMLDVGSWQNLEIVNSFPRKERRSLLAVIDETLTSGGARLLRSNLLQPSADREIIEQRLDAVEELLENPHVIEKLRQVLSSSYDLDHVFDVFIESPTETTVQTANFNLTQLLRLKNVLNVVDPLRQIIKNFKCELLSKGSELLSDKRIDVIRKLLDDRFSSENIGGTKKNSLIQQHRKCYAIKEGVSVNLDVARRAYEELVRDVQKQESELTTHLPGQDTRLAFSKARGFHYVWVCSDAGTVEIPSVFINVMRNRSSVTFTSRNLLRYNDRLEQSISEVMIATNIVVEEVIKEIRPSIAVLYHAMDCLATTDFLCSLAVYAFNRESVRPKFGESIILSGSRHPLLDYSMGDQVVPNDAYLSPDSRVIIITGPNMTGKTTYLKQVSQLCILAQCGSFVPAKVAVLPVFLRIFSRVGHNDNLLKNRSAFALEMEEIALILQYSNNRTLLVIDELARSTSIEEGISISYAIIEKLITLGAFTIFATHFLDLACMDTKYSQVENFHFPPQVTYVDGQEQLRPIHKIRKGPYNGPLYGQSENFVGLTMDSNASLRRALLKTAQNLRQVVASRHLAEDVSDRLNLEELTMLSE</sequence>
<dbReference type="InterPro" id="IPR045076">
    <property type="entry name" value="MutS"/>
</dbReference>
<dbReference type="Pfam" id="PF00488">
    <property type="entry name" value="MutS_V"/>
    <property type="match status" value="1"/>
</dbReference>
<gene>
    <name evidence="7" type="ORF">CYNAS_LOCUS12492</name>
</gene>
<accession>A0AA36GYN1</accession>
<dbReference type="PANTHER" id="PTHR11361">
    <property type="entry name" value="DNA MISMATCH REPAIR PROTEIN MUTS FAMILY MEMBER"/>
    <property type="match status" value="1"/>
</dbReference>
<keyword evidence="3" id="KW-0067">ATP-binding</keyword>
<dbReference type="AlphaFoldDB" id="A0AA36GYN1"/>
<evidence type="ECO:0000256" key="4">
    <source>
        <dbReference type="ARBA" id="ARBA00023125"/>
    </source>
</evidence>
<evidence type="ECO:0000256" key="3">
    <source>
        <dbReference type="ARBA" id="ARBA00022840"/>
    </source>
</evidence>
<organism evidence="7 8">
    <name type="scientific">Cylicocyclus nassatus</name>
    <name type="common">Nematode worm</name>
    <dbReference type="NCBI Taxonomy" id="53992"/>
    <lineage>
        <taxon>Eukaryota</taxon>
        <taxon>Metazoa</taxon>
        <taxon>Ecdysozoa</taxon>
        <taxon>Nematoda</taxon>
        <taxon>Chromadorea</taxon>
        <taxon>Rhabditida</taxon>
        <taxon>Rhabditina</taxon>
        <taxon>Rhabditomorpha</taxon>
        <taxon>Strongyloidea</taxon>
        <taxon>Strongylidae</taxon>
        <taxon>Cylicocyclus</taxon>
    </lineage>
</organism>
<dbReference type="EMBL" id="CATQJL010000223">
    <property type="protein sequence ID" value="CAJ0600509.1"/>
    <property type="molecule type" value="Genomic_DNA"/>
</dbReference>
<dbReference type="Proteomes" id="UP001176961">
    <property type="component" value="Unassembled WGS sequence"/>
</dbReference>
<dbReference type="InterPro" id="IPR000432">
    <property type="entry name" value="DNA_mismatch_repair_MutS_C"/>
</dbReference>
<dbReference type="InterPro" id="IPR036187">
    <property type="entry name" value="DNA_mismatch_repair_MutS_sf"/>
</dbReference>
<protein>
    <recommendedName>
        <fullName evidence="6">DNA mismatch repair proteins mutS family domain-containing protein</fullName>
    </recommendedName>
</protein>